<dbReference type="GO" id="GO:0016787">
    <property type="term" value="F:hydrolase activity"/>
    <property type="evidence" value="ECO:0007669"/>
    <property type="project" value="UniProtKB-KW"/>
</dbReference>
<dbReference type="AlphaFoldDB" id="A0A2T0JQ76"/>
<dbReference type="Pfam" id="PF12697">
    <property type="entry name" value="Abhydrolase_6"/>
    <property type="match status" value="1"/>
</dbReference>
<keyword evidence="3" id="KW-1185">Reference proteome</keyword>
<evidence type="ECO:0000313" key="3">
    <source>
        <dbReference type="Proteomes" id="UP000239415"/>
    </source>
</evidence>
<proteinExistence type="predicted"/>
<sequence>MTETLPPLRTTHPFDAAGGRWCFDLWDGTGRPVVFIPAVLFDRTCWWPTAADLRPYATVVAVDLPGHGGSPGRDRYEPDDLVDDLAMLVDSLQLRRAPVIVGHGPSATLAALFAARYATHAVVAVDPIPATGLCADVDTYLRGLQLTEIPEQYRGLLQTSHDPRLLAAYATGLRYRRPATATIGVTPTRLAVHSRPPSEPETDPQAADTWRQEVYDVPGRFASLAAARRFITDLRTLL</sequence>
<comment type="caution">
    <text evidence="2">The sequence shown here is derived from an EMBL/GenBank/DDBJ whole genome shotgun (WGS) entry which is preliminary data.</text>
</comment>
<dbReference type="SUPFAM" id="SSF53474">
    <property type="entry name" value="alpha/beta-Hydrolases"/>
    <property type="match status" value="1"/>
</dbReference>
<reference evidence="2 3" key="1">
    <citation type="submission" date="2018-03" db="EMBL/GenBank/DDBJ databases">
        <title>Genomic Encyclopedia of Archaeal and Bacterial Type Strains, Phase II (KMG-II): from individual species to whole genera.</title>
        <authorList>
            <person name="Goeker M."/>
        </authorList>
    </citation>
    <scope>NUCLEOTIDE SEQUENCE [LARGE SCALE GENOMIC DNA]</scope>
    <source>
        <strain evidence="2 3">DSM 43146</strain>
    </source>
</reference>
<protein>
    <submittedName>
        <fullName evidence="2">Alpha/beta hydrolase family protein</fullName>
    </submittedName>
</protein>
<dbReference type="InterPro" id="IPR050266">
    <property type="entry name" value="AB_hydrolase_sf"/>
</dbReference>
<dbReference type="RefSeq" id="WP_170154271.1">
    <property type="nucleotide sequence ID" value="NZ_BOMO01000168.1"/>
</dbReference>
<evidence type="ECO:0000313" key="2">
    <source>
        <dbReference type="EMBL" id="PRX09775.1"/>
    </source>
</evidence>
<gene>
    <name evidence="2" type="ORF">CLV67_13552</name>
</gene>
<dbReference type="InterPro" id="IPR029058">
    <property type="entry name" value="AB_hydrolase_fold"/>
</dbReference>
<evidence type="ECO:0000259" key="1">
    <source>
        <dbReference type="Pfam" id="PF12697"/>
    </source>
</evidence>
<organism evidence="2 3">
    <name type="scientific">Actinoplanes italicus</name>
    <dbReference type="NCBI Taxonomy" id="113567"/>
    <lineage>
        <taxon>Bacteria</taxon>
        <taxon>Bacillati</taxon>
        <taxon>Actinomycetota</taxon>
        <taxon>Actinomycetes</taxon>
        <taxon>Micromonosporales</taxon>
        <taxon>Micromonosporaceae</taxon>
        <taxon>Actinoplanes</taxon>
    </lineage>
</organism>
<dbReference type="Proteomes" id="UP000239415">
    <property type="component" value="Unassembled WGS sequence"/>
</dbReference>
<accession>A0A2T0JQ76</accession>
<name>A0A2T0JQ76_9ACTN</name>
<dbReference type="InterPro" id="IPR000073">
    <property type="entry name" value="AB_hydrolase_1"/>
</dbReference>
<dbReference type="Gene3D" id="3.40.50.1820">
    <property type="entry name" value="alpha/beta hydrolase"/>
    <property type="match status" value="1"/>
</dbReference>
<feature type="domain" description="AB hydrolase-1" evidence="1">
    <location>
        <begin position="33"/>
        <end position="180"/>
    </location>
</feature>
<dbReference type="EMBL" id="PVMZ01000035">
    <property type="protein sequence ID" value="PRX09775.1"/>
    <property type="molecule type" value="Genomic_DNA"/>
</dbReference>
<dbReference type="PANTHER" id="PTHR43798">
    <property type="entry name" value="MONOACYLGLYCEROL LIPASE"/>
    <property type="match status" value="1"/>
</dbReference>
<keyword evidence="2" id="KW-0378">Hydrolase</keyword>